<evidence type="ECO:0000313" key="3">
    <source>
        <dbReference type="Proteomes" id="UP001497644"/>
    </source>
</evidence>
<proteinExistence type="predicted"/>
<organism evidence="2 3">
    <name type="scientific">Lasius platythorax</name>
    <dbReference type="NCBI Taxonomy" id="488582"/>
    <lineage>
        <taxon>Eukaryota</taxon>
        <taxon>Metazoa</taxon>
        <taxon>Ecdysozoa</taxon>
        <taxon>Arthropoda</taxon>
        <taxon>Hexapoda</taxon>
        <taxon>Insecta</taxon>
        <taxon>Pterygota</taxon>
        <taxon>Neoptera</taxon>
        <taxon>Endopterygota</taxon>
        <taxon>Hymenoptera</taxon>
        <taxon>Apocrita</taxon>
        <taxon>Aculeata</taxon>
        <taxon>Formicoidea</taxon>
        <taxon>Formicidae</taxon>
        <taxon>Formicinae</taxon>
        <taxon>Lasius</taxon>
        <taxon>Lasius</taxon>
    </lineage>
</organism>
<dbReference type="EMBL" id="CAXIPU020000501">
    <property type="protein sequence ID" value="CAL1672338.1"/>
    <property type="molecule type" value="Genomic_DNA"/>
</dbReference>
<dbReference type="AlphaFoldDB" id="A0AAV2MXV1"/>
<dbReference type="Proteomes" id="UP001497644">
    <property type="component" value="Unassembled WGS sequence"/>
</dbReference>
<keyword evidence="1" id="KW-0472">Membrane</keyword>
<accession>A0AAV2MXV1</accession>
<name>A0AAV2MXV1_9HYME</name>
<protein>
    <submittedName>
        <fullName evidence="2">Uncharacterized protein</fullName>
    </submittedName>
</protein>
<gene>
    <name evidence="2" type="ORF">LPLAT_LOCUS7007</name>
</gene>
<evidence type="ECO:0000256" key="1">
    <source>
        <dbReference type="SAM" id="Phobius"/>
    </source>
</evidence>
<feature type="transmembrane region" description="Helical" evidence="1">
    <location>
        <begin position="30"/>
        <end position="52"/>
    </location>
</feature>
<keyword evidence="3" id="KW-1185">Reference proteome</keyword>
<reference evidence="2" key="1">
    <citation type="submission" date="2024-04" db="EMBL/GenBank/DDBJ databases">
        <authorList>
            <consortium name="Molecular Ecology Group"/>
        </authorList>
    </citation>
    <scope>NUCLEOTIDE SEQUENCE</scope>
</reference>
<keyword evidence="1" id="KW-1133">Transmembrane helix</keyword>
<comment type="caution">
    <text evidence="2">The sequence shown here is derived from an EMBL/GenBank/DDBJ whole genome shotgun (WGS) entry which is preliminary data.</text>
</comment>
<evidence type="ECO:0000313" key="2">
    <source>
        <dbReference type="EMBL" id="CAL1672338.1"/>
    </source>
</evidence>
<keyword evidence="1" id="KW-0812">Transmembrane</keyword>
<sequence length="101" mass="11686">MKTYFPLLEYSSEISTRAKYRVPKPGARRFFGSHVLVTVTRVIVVVFTVFGVCQWCSTSANLSSTEKIKSWQNNFMVGTRAKRFHQFEMERTRLEAATLEV</sequence>